<reference evidence="2" key="1">
    <citation type="journal article" date="2015" name="Nature">
        <title>Complex archaea that bridge the gap between prokaryotes and eukaryotes.</title>
        <authorList>
            <person name="Spang A."/>
            <person name="Saw J.H."/>
            <person name="Jorgensen S.L."/>
            <person name="Zaremba-Niedzwiedzka K."/>
            <person name="Martijn J."/>
            <person name="Lind A.E."/>
            <person name="van Eijk R."/>
            <person name="Schleper C."/>
            <person name="Guy L."/>
            <person name="Ettema T.J."/>
        </authorList>
    </citation>
    <scope>NUCLEOTIDE SEQUENCE</scope>
</reference>
<sequence>MAEETPAEPLVEEPVALASATPEPETPPDYVSVSDFQAAQEAQKEELKAQEDRIVTRLKQSTGDKVKAAVTSEVAGVLSAYDQAAEDFRPFLKEGADLTEIKRNAAIDKLLAQSTSPEPESEQETPPQVEAPELASSPPGRETEIAQILETTGVSGSEPELTEYAEQNKGKPWFQVGQGFEDLAKSIAARSAGTSAGVVPSQGQVATEDLAKEFRQEVDTYLYPKDSEGKLLGGARRNPSQLRLLQAKYRELGLTEEDLNISPQGKADLDWKQSLY</sequence>
<dbReference type="EMBL" id="LAZR01001904">
    <property type="protein sequence ID" value="KKN37301.1"/>
    <property type="molecule type" value="Genomic_DNA"/>
</dbReference>
<dbReference type="AlphaFoldDB" id="A0A0F9SK80"/>
<feature type="compositionally biased region" description="Low complexity" evidence="1">
    <location>
        <begin position="113"/>
        <end position="128"/>
    </location>
</feature>
<evidence type="ECO:0000313" key="2">
    <source>
        <dbReference type="EMBL" id="KKN37301.1"/>
    </source>
</evidence>
<accession>A0A0F9SK80</accession>
<feature type="region of interest" description="Disordered" evidence="1">
    <location>
        <begin position="1"/>
        <end position="31"/>
    </location>
</feature>
<gene>
    <name evidence="2" type="ORF">LCGC14_0765000</name>
</gene>
<comment type="caution">
    <text evidence="2">The sequence shown here is derived from an EMBL/GenBank/DDBJ whole genome shotgun (WGS) entry which is preliminary data.</text>
</comment>
<protein>
    <submittedName>
        <fullName evidence="2">Uncharacterized protein</fullName>
    </submittedName>
</protein>
<proteinExistence type="predicted"/>
<feature type="region of interest" description="Disordered" evidence="1">
    <location>
        <begin position="109"/>
        <end position="143"/>
    </location>
</feature>
<name>A0A0F9SK80_9ZZZZ</name>
<evidence type="ECO:0000256" key="1">
    <source>
        <dbReference type="SAM" id="MobiDB-lite"/>
    </source>
</evidence>
<organism evidence="2">
    <name type="scientific">marine sediment metagenome</name>
    <dbReference type="NCBI Taxonomy" id="412755"/>
    <lineage>
        <taxon>unclassified sequences</taxon>
        <taxon>metagenomes</taxon>
        <taxon>ecological metagenomes</taxon>
    </lineage>
</organism>